<dbReference type="RefSeq" id="XP_029763930.1">
    <property type="nucleotide sequence ID" value="XM_029904862.1"/>
</dbReference>
<reference evidence="2 3" key="1">
    <citation type="journal article" date="2014" name="BMC Genomics">
        <title>Genome sequencing of four Aureobasidium pullulans varieties: biotechnological potential, stress tolerance, and description of new species.</title>
        <authorList>
            <person name="Gostin Ar C."/>
            <person name="Ohm R.A."/>
            <person name="Kogej T."/>
            <person name="Sonjak S."/>
            <person name="Turk M."/>
            <person name="Zajc J."/>
            <person name="Zalar P."/>
            <person name="Grube M."/>
            <person name="Sun H."/>
            <person name="Han J."/>
            <person name="Sharma A."/>
            <person name="Chiniquy J."/>
            <person name="Ngan C.Y."/>
            <person name="Lipzen A."/>
            <person name="Barry K."/>
            <person name="Grigoriev I.V."/>
            <person name="Gunde-Cimerman N."/>
        </authorList>
    </citation>
    <scope>NUCLEOTIDE SEQUENCE [LARGE SCALE GENOMIC DNA]</scope>
    <source>
        <strain evidence="2 3">EXF-150</strain>
    </source>
</reference>
<dbReference type="GeneID" id="40747168"/>
<keyword evidence="1" id="KW-0472">Membrane</keyword>
<accession>A0A074XQ77</accession>
<keyword evidence="3" id="KW-1185">Reference proteome</keyword>
<keyword evidence="1" id="KW-0812">Transmembrane</keyword>
<sequence>MPLSQLWHVVPSKIHYQPQILNLLVCGLPLLRMCIYFSISHGRPLRLVNMSTY</sequence>
<dbReference type="HOGENOM" id="CLU_3068255_0_0_1"/>
<name>A0A074XQ77_AURPU</name>
<dbReference type="EMBL" id="KL584976">
    <property type="protein sequence ID" value="KEQ87743.1"/>
    <property type="molecule type" value="Genomic_DNA"/>
</dbReference>
<dbReference type="AlphaFoldDB" id="A0A074XQ77"/>
<proteinExistence type="predicted"/>
<evidence type="ECO:0000313" key="3">
    <source>
        <dbReference type="Proteomes" id="UP000030706"/>
    </source>
</evidence>
<gene>
    <name evidence="2" type="ORF">M438DRAFT_342876</name>
</gene>
<keyword evidence="1" id="KW-1133">Transmembrane helix</keyword>
<feature type="transmembrane region" description="Helical" evidence="1">
    <location>
        <begin position="20"/>
        <end position="39"/>
    </location>
</feature>
<protein>
    <submittedName>
        <fullName evidence="2">Uncharacterized protein</fullName>
    </submittedName>
</protein>
<dbReference type="Proteomes" id="UP000030706">
    <property type="component" value="Unassembled WGS sequence"/>
</dbReference>
<evidence type="ECO:0000313" key="2">
    <source>
        <dbReference type="EMBL" id="KEQ87743.1"/>
    </source>
</evidence>
<evidence type="ECO:0000256" key="1">
    <source>
        <dbReference type="SAM" id="Phobius"/>
    </source>
</evidence>
<organism evidence="2 3">
    <name type="scientific">Aureobasidium pullulans EXF-150</name>
    <dbReference type="NCBI Taxonomy" id="1043002"/>
    <lineage>
        <taxon>Eukaryota</taxon>
        <taxon>Fungi</taxon>
        <taxon>Dikarya</taxon>
        <taxon>Ascomycota</taxon>
        <taxon>Pezizomycotina</taxon>
        <taxon>Dothideomycetes</taxon>
        <taxon>Dothideomycetidae</taxon>
        <taxon>Dothideales</taxon>
        <taxon>Saccotheciaceae</taxon>
        <taxon>Aureobasidium</taxon>
    </lineage>
</organism>